<organism evidence="1 2">
    <name type="scientific">Psylliodes chrysocephalus</name>
    <dbReference type="NCBI Taxonomy" id="3402493"/>
    <lineage>
        <taxon>Eukaryota</taxon>
        <taxon>Metazoa</taxon>
        <taxon>Ecdysozoa</taxon>
        <taxon>Arthropoda</taxon>
        <taxon>Hexapoda</taxon>
        <taxon>Insecta</taxon>
        <taxon>Pterygota</taxon>
        <taxon>Neoptera</taxon>
        <taxon>Endopterygota</taxon>
        <taxon>Coleoptera</taxon>
        <taxon>Polyphaga</taxon>
        <taxon>Cucujiformia</taxon>
        <taxon>Chrysomeloidea</taxon>
        <taxon>Chrysomelidae</taxon>
        <taxon>Galerucinae</taxon>
        <taxon>Alticini</taxon>
        <taxon>Psylliodes</taxon>
    </lineage>
</organism>
<protein>
    <submittedName>
        <fullName evidence="1">Uncharacterized protein</fullName>
    </submittedName>
</protein>
<gene>
    <name evidence="1" type="ORF">PSYICH_LOCUS13935</name>
</gene>
<accession>A0A9P0GJX3</accession>
<reference evidence="1" key="1">
    <citation type="submission" date="2022-01" db="EMBL/GenBank/DDBJ databases">
        <authorList>
            <person name="King R."/>
        </authorList>
    </citation>
    <scope>NUCLEOTIDE SEQUENCE</scope>
</reference>
<keyword evidence="2" id="KW-1185">Reference proteome</keyword>
<dbReference type="Proteomes" id="UP001153636">
    <property type="component" value="Chromosome 7"/>
</dbReference>
<sequence length="124" mass="14639">MVRPLPVLKKCSNIKTGRDKGKSRVFNDLPEMQKIVERAIKRKEKELKNAKRDNEKRDVFQKACGKRQQDVLECNSRTEKENQQLPQKKREALKKLKSLMKRAMSTLFCHFILTVAWDQILLEN</sequence>
<dbReference type="OrthoDB" id="8007650at2759"/>
<name>A0A9P0GJX3_9CUCU</name>
<dbReference type="AlphaFoldDB" id="A0A9P0GJX3"/>
<proteinExistence type="predicted"/>
<dbReference type="EMBL" id="OV651819">
    <property type="protein sequence ID" value="CAH1113692.1"/>
    <property type="molecule type" value="Genomic_DNA"/>
</dbReference>
<evidence type="ECO:0000313" key="1">
    <source>
        <dbReference type="EMBL" id="CAH1113692.1"/>
    </source>
</evidence>
<evidence type="ECO:0000313" key="2">
    <source>
        <dbReference type="Proteomes" id="UP001153636"/>
    </source>
</evidence>